<dbReference type="GO" id="GO:0004016">
    <property type="term" value="F:adenylate cyclase activity"/>
    <property type="evidence" value="ECO:0007669"/>
    <property type="project" value="UniProtKB-ARBA"/>
</dbReference>
<evidence type="ECO:0000256" key="1">
    <source>
        <dbReference type="SAM" id="Phobius"/>
    </source>
</evidence>
<organism evidence="3">
    <name type="scientific">Desulfatirhabdium butyrativorans</name>
    <dbReference type="NCBI Taxonomy" id="340467"/>
    <lineage>
        <taxon>Bacteria</taxon>
        <taxon>Pseudomonadati</taxon>
        <taxon>Thermodesulfobacteriota</taxon>
        <taxon>Desulfobacteria</taxon>
        <taxon>Desulfobacterales</taxon>
        <taxon>Desulfatirhabdiaceae</taxon>
        <taxon>Desulfatirhabdium</taxon>
    </lineage>
</organism>
<dbReference type="Pfam" id="PF05226">
    <property type="entry name" value="CHASE2"/>
    <property type="match status" value="2"/>
</dbReference>
<dbReference type="GO" id="GO:0006171">
    <property type="term" value="P:cAMP biosynthetic process"/>
    <property type="evidence" value="ECO:0007669"/>
    <property type="project" value="TreeGrafter"/>
</dbReference>
<dbReference type="SMART" id="SM00044">
    <property type="entry name" value="CYCc"/>
    <property type="match status" value="1"/>
</dbReference>
<proteinExistence type="predicted"/>
<dbReference type="PROSITE" id="PS51257">
    <property type="entry name" value="PROKAR_LIPOPROTEIN"/>
    <property type="match status" value="1"/>
</dbReference>
<keyword evidence="1" id="KW-0472">Membrane</keyword>
<dbReference type="CDD" id="cd07302">
    <property type="entry name" value="CHD"/>
    <property type="match status" value="1"/>
</dbReference>
<dbReference type="InterPro" id="IPR029787">
    <property type="entry name" value="Nucleotide_cyclase"/>
</dbReference>
<dbReference type="SUPFAM" id="SSF55073">
    <property type="entry name" value="Nucleotide cyclase"/>
    <property type="match status" value="1"/>
</dbReference>
<dbReference type="SMART" id="SM01080">
    <property type="entry name" value="CHASE2"/>
    <property type="match status" value="1"/>
</dbReference>
<feature type="transmembrane region" description="Helical" evidence="1">
    <location>
        <begin position="586"/>
        <end position="606"/>
    </location>
</feature>
<dbReference type="Pfam" id="PF00211">
    <property type="entry name" value="Guanylate_cyc"/>
    <property type="match status" value="1"/>
</dbReference>
<dbReference type="InterPro" id="IPR007890">
    <property type="entry name" value="CHASE2"/>
</dbReference>
<feature type="transmembrane region" description="Helical" evidence="1">
    <location>
        <begin position="640"/>
        <end position="660"/>
    </location>
</feature>
<feature type="transmembrane region" description="Helical" evidence="1">
    <location>
        <begin position="612"/>
        <end position="633"/>
    </location>
</feature>
<dbReference type="Gene3D" id="3.30.70.1230">
    <property type="entry name" value="Nucleotide cyclase"/>
    <property type="match status" value="1"/>
</dbReference>
<sequence>MERRSRIWIAVLLAVVSTVACHWVGEHTTWFDPMERGLRDVFLRIQEAGQERSEGVSVAPEILVVGIDEAALKRFGKWPWSRMVMAQFLDRIRPYDPTVVFLDFLYTTPEKASEALLQGMTPEIRNHVESAYEAIDASLASSMKRFPSLFIDLSLLETPISPGEAFSETFMKNLQWIRPWSHPAHGEASLSFESLEPVIDRFVESSSPAVINVYPDADGVIRSFPLFYEIDTGTEGPRNVFSIVVNLLRVIYRVRNEDIEIRENGVWIRNAVTPTLNQKGSSSGIREMALAELNDRLSEDHLSSDPSSESTYNEALFRLCLLEARRHPDAPALEMPVHLLKTENGMFRILRGREIIDASRQAGKPKVGVVLYRMRDIWIHTPQAGLLPIHFLGAESRRIQDGPSGKSQHVYRMPTIGFERVFEFTDLPDLPQMDASGRWIFSDRRQIEAWFLSYCRNACISSGQDDKGPTHQANIYCAYADFLLQADALPGEFQKHYQAYSEDAKQKGGVQGKLLDETVVIDTLMEAYRNRYSLVEGKAILVGATAKGLGDTHATPFGMMSGITIIANALNTVMTDSMIGFSSEMAWLDVSVLFLFCLMTSLLYGFAPFRILPFFFLVVLMVTLIGSAGLFYFKSFFLRTIPLLFANLFLAMGTLLHRLVVEQRDKRFLETTFRSYLAPEVIQEMVQTRTMPVLGGEQRTLSVLFSDIAGFTRLSETLEPGQLIDMMNAYFSEMTQILLHEKGTLDKYIGDAIMAFFGAPLMMNDHALRACRTAVMMQECLRKLREKWQNDPRFPMEASGLRIRIGINTGQMIVGNMGSVIRMNYTVMGDDVNLASRLESACKHYGVSTLISRHTRDSRFLDETGTVKSVSDCVWTRYMDRVRVKGKRVPVEIYELMGMREEIDEHRKRLTERFHQGIDLYLKQKWLEAENVFQETLEMEESDPEGKNPSRIYVERCRFFQDHPPDLTSERWDGVFVMKEK</sequence>
<feature type="domain" description="Guanylate cyclase" evidence="2">
    <location>
        <begin position="702"/>
        <end position="839"/>
    </location>
</feature>
<evidence type="ECO:0000259" key="2">
    <source>
        <dbReference type="PROSITE" id="PS50125"/>
    </source>
</evidence>
<dbReference type="EMBL" id="DSUH01000098">
    <property type="protein sequence ID" value="HGU32075.1"/>
    <property type="molecule type" value="Genomic_DNA"/>
</dbReference>
<accession>A0A7C4RMM3</accession>
<comment type="caution">
    <text evidence="3">The sequence shown here is derived from an EMBL/GenBank/DDBJ whole genome shotgun (WGS) entry which is preliminary data.</text>
</comment>
<evidence type="ECO:0000313" key="3">
    <source>
        <dbReference type="EMBL" id="HGU32075.1"/>
    </source>
</evidence>
<keyword evidence="1" id="KW-1133">Transmembrane helix</keyword>
<dbReference type="AlphaFoldDB" id="A0A7C4RMM3"/>
<gene>
    <name evidence="3" type="ORF">ENS29_04375</name>
</gene>
<dbReference type="PANTHER" id="PTHR43081:SF1">
    <property type="entry name" value="ADENYLATE CYCLASE, TERMINAL-DIFFERENTIATION SPECIFIC"/>
    <property type="match status" value="1"/>
</dbReference>
<dbReference type="InterPro" id="IPR001054">
    <property type="entry name" value="A/G_cyclase"/>
</dbReference>
<keyword evidence="1" id="KW-0812">Transmembrane</keyword>
<dbReference type="PROSITE" id="PS50125">
    <property type="entry name" value="GUANYLATE_CYCLASE_2"/>
    <property type="match status" value="1"/>
</dbReference>
<dbReference type="PANTHER" id="PTHR43081">
    <property type="entry name" value="ADENYLATE CYCLASE, TERMINAL-DIFFERENTIATION SPECIFIC-RELATED"/>
    <property type="match status" value="1"/>
</dbReference>
<reference evidence="3" key="1">
    <citation type="journal article" date="2020" name="mSystems">
        <title>Genome- and Community-Level Interaction Insights into Carbon Utilization and Element Cycling Functions of Hydrothermarchaeota in Hydrothermal Sediment.</title>
        <authorList>
            <person name="Zhou Z."/>
            <person name="Liu Y."/>
            <person name="Xu W."/>
            <person name="Pan J."/>
            <person name="Luo Z.H."/>
            <person name="Li M."/>
        </authorList>
    </citation>
    <scope>NUCLEOTIDE SEQUENCE [LARGE SCALE GENOMIC DNA]</scope>
    <source>
        <strain evidence="3">SpSt-477</strain>
    </source>
</reference>
<name>A0A7C4RMM3_9BACT</name>
<dbReference type="InterPro" id="IPR050697">
    <property type="entry name" value="Adenylyl/Guanylyl_Cyclase_3/4"/>
</dbReference>
<dbReference type="GO" id="GO:0035556">
    <property type="term" value="P:intracellular signal transduction"/>
    <property type="evidence" value="ECO:0007669"/>
    <property type="project" value="InterPro"/>
</dbReference>
<protein>
    <submittedName>
        <fullName evidence="3">CHASE2 domain-containing protein</fullName>
    </submittedName>
</protein>